<feature type="domain" description="NAC" evidence="6">
    <location>
        <begin position="14"/>
        <end position="161"/>
    </location>
</feature>
<dbReference type="GO" id="GO:0006355">
    <property type="term" value="P:regulation of DNA-templated transcription"/>
    <property type="evidence" value="ECO:0007669"/>
    <property type="project" value="InterPro"/>
</dbReference>
<evidence type="ECO:0000259" key="6">
    <source>
        <dbReference type="PROSITE" id="PS51005"/>
    </source>
</evidence>
<proteinExistence type="predicted"/>
<dbReference type="PANTHER" id="PTHR31989">
    <property type="entry name" value="NAC DOMAIN-CONTAINING PROTEIN 82-RELATED"/>
    <property type="match status" value="1"/>
</dbReference>
<dbReference type="OMA" id="VFIKSHH"/>
<reference evidence="8" key="2">
    <citation type="journal article" date="2018" name="BMC Genomics">
        <title>A manually annotated Actinidia chinensis var. chinensis (kiwifruit) genome highlights the challenges associated with draft genomes and gene prediction in plants.</title>
        <authorList>
            <person name="Pilkington S.M."/>
            <person name="Crowhurst R."/>
            <person name="Hilario E."/>
            <person name="Nardozza S."/>
            <person name="Fraser L."/>
            <person name="Peng Y."/>
            <person name="Gunaseelan K."/>
            <person name="Simpson R."/>
            <person name="Tahir J."/>
            <person name="Deroles S.C."/>
            <person name="Templeton K."/>
            <person name="Luo Z."/>
            <person name="Davy M."/>
            <person name="Cheng C."/>
            <person name="McNeilage M."/>
            <person name="Scaglione D."/>
            <person name="Liu Y."/>
            <person name="Zhang Q."/>
            <person name="Datson P."/>
            <person name="De Silva N."/>
            <person name="Gardiner S.E."/>
            <person name="Bassett H."/>
            <person name="Chagne D."/>
            <person name="McCallum J."/>
            <person name="Dzierzon H."/>
            <person name="Deng C."/>
            <person name="Wang Y.Y."/>
            <person name="Barron L."/>
            <person name="Manako K."/>
            <person name="Bowen J."/>
            <person name="Foster T.M."/>
            <person name="Erridge Z.A."/>
            <person name="Tiffin H."/>
            <person name="Waite C.N."/>
            <person name="Davies K.M."/>
            <person name="Grierson E.P."/>
            <person name="Laing W.A."/>
            <person name="Kirk R."/>
            <person name="Chen X."/>
            <person name="Wood M."/>
            <person name="Montefiori M."/>
            <person name="Brummell D.A."/>
            <person name="Schwinn K.E."/>
            <person name="Catanach A."/>
            <person name="Fullerton C."/>
            <person name="Li D."/>
            <person name="Meiyalaghan S."/>
            <person name="Nieuwenhuizen N."/>
            <person name="Read N."/>
            <person name="Prakash R."/>
            <person name="Hunter D."/>
            <person name="Zhang H."/>
            <person name="McKenzie M."/>
            <person name="Knabel M."/>
            <person name="Harris A."/>
            <person name="Allan A.C."/>
            <person name="Gleave A."/>
            <person name="Chen A."/>
            <person name="Janssen B.J."/>
            <person name="Plunkett B."/>
            <person name="Ampomah-Dwamena C."/>
            <person name="Voogd C."/>
            <person name="Leif D."/>
            <person name="Lafferty D."/>
            <person name="Souleyre E.J.F."/>
            <person name="Varkonyi-Gasic E."/>
            <person name="Gambi F."/>
            <person name="Hanley J."/>
            <person name="Yao J.L."/>
            <person name="Cheung J."/>
            <person name="David K.M."/>
            <person name="Warren B."/>
            <person name="Marsh K."/>
            <person name="Snowden K.C."/>
            <person name="Lin-Wang K."/>
            <person name="Brian L."/>
            <person name="Martinez-Sanchez M."/>
            <person name="Wang M."/>
            <person name="Ileperuma N."/>
            <person name="Macnee N."/>
            <person name="Campin R."/>
            <person name="McAtee P."/>
            <person name="Drummond R.S.M."/>
            <person name="Espley R.V."/>
            <person name="Ireland H.S."/>
            <person name="Wu R."/>
            <person name="Atkinson R.G."/>
            <person name="Karunairetnam S."/>
            <person name="Bulley S."/>
            <person name="Chunkath S."/>
            <person name="Hanley Z."/>
            <person name="Storey R."/>
            <person name="Thrimawithana A.H."/>
            <person name="Thomson S."/>
            <person name="David C."/>
            <person name="Testolin R."/>
            <person name="Huang H."/>
            <person name="Hellens R.P."/>
            <person name="Schaffer R.J."/>
        </authorList>
    </citation>
    <scope>NUCLEOTIDE SEQUENCE [LARGE SCALE GENOMIC DNA]</scope>
    <source>
        <strain evidence="8">cv. Red5</strain>
    </source>
</reference>
<evidence type="ECO:0000256" key="4">
    <source>
        <dbReference type="ARBA" id="ARBA00023163"/>
    </source>
</evidence>
<evidence type="ECO:0000256" key="3">
    <source>
        <dbReference type="ARBA" id="ARBA00023125"/>
    </source>
</evidence>
<dbReference type="GO" id="GO:0005634">
    <property type="term" value="C:nucleus"/>
    <property type="evidence" value="ECO:0007669"/>
    <property type="project" value="UniProtKB-SubCell"/>
</dbReference>
<gene>
    <name evidence="7" type="ORF">CEY00_Acc23760</name>
</gene>
<dbReference type="Pfam" id="PF02365">
    <property type="entry name" value="NAM"/>
    <property type="match status" value="1"/>
</dbReference>
<keyword evidence="8" id="KW-1185">Reference proteome</keyword>
<keyword evidence="5" id="KW-0539">Nucleus</keyword>
<dbReference type="GO" id="GO:0003677">
    <property type="term" value="F:DNA binding"/>
    <property type="evidence" value="ECO:0007669"/>
    <property type="project" value="UniProtKB-KW"/>
</dbReference>
<evidence type="ECO:0000256" key="5">
    <source>
        <dbReference type="ARBA" id="ARBA00023242"/>
    </source>
</evidence>
<dbReference type="AlphaFoldDB" id="A0A2R6Q0R0"/>
<dbReference type="Gene3D" id="2.170.150.80">
    <property type="entry name" value="NAC domain"/>
    <property type="match status" value="1"/>
</dbReference>
<keyword evidence="3" id="KW-0238">DNA-binding</keyword>
<sequence length="288" mass="31583">MGDPLDPKPPSISLPPGCRFYPSEEQLVYYYLIHKNNDDRRFGFDAINEIDLYNYNPFDLPDTACFRFGRGGRKRHWYCYVGARVLKQGGRRRAGGGYWRRRGKARDVVGGGKVAVGTRRTFVFYLGDSPDTAARTDWVMYEYALIDRHEASFILCRLFVKSKCRNNNSEHVLSSCGDGSVGTLRHIGIQHDGTITSGIGEGIVRDEASVDKKNEVLKGNVGTAGAVAHAGVQVPSSGQPNEPVTAGLTGAASMLIGCSAAHHLMSILEDDYIELDDLSCPLSGIDFT</sequence>
<dbReference type="SUPFAM" id="SSF101941">
    <property type="entry name" value="NAC domain"/>
    <property type="match status" value="1"/>
</dbReference>
<evidence type="ECO:0000313" key="8">
    <source>
        <dbReference type="Proteomes" id="UP000241394"/>
    </source>
</evidence>
<accession>A0A2R6Q0R0</accession>
<keyword evidence="4" id="KW-0804">Transcription</keyword>
<evidence type="ECO:0000313" key="7">
    <source>
        <dbReference type="EMBL" id="PSR99790.1"/>
    </source>
</evidence>
<evidence type="ECO:0000256" key="2">
    <source>
        <dbReference type="ARBA" id="ARBA00023015"/>
    </source>
</evidence>
<name>A0A2R6Q0R0_ACTCC</name>
<dbReference type="STRING" id="1590841.A0A2R6Q0R0"/>
<dbReference type="OrthoDB" id="1674324at2759"/>
<dbReference type="PROSITE" id="PS51005">
    <property type="entry name" value="NAC"/>
    <property type="match status" value="1"/>
</dbReference>
<keyword evidence="2" id="KW-0805">Transcription regulation</keyword>
<comment type="caution">
    <text evidence="7">The sequence shown here is derived from an EMBL/GenBank/DDBJ whole genome shotgun (WGS) entry which is preliminary data.</text>
</comment>
<dbReference type="EMBL" id="NKQK01000021">
    <property type="protein sequence ID" value="PSR99790.1"/>
    <property type="molecule type" value="Genomic_DNA"/>
</dbReference>
<protein>
    <submittedName>
        <fullName evidence="7">NAC domain-containing protein</fullName>
    </submittedName>
</protein>
<dbReference type="Proteomes" id="UP000241394">
    <property type="component" value="Chromosome LG21"/>
</dbReference>
<evidence type="ECO:0000256" key="1">
    <source>
        <dbReference type="ARBA" id="ARBA00004123"/>
    </source>
</evidence>
<dbReference type="InterPro" id="IPR036093">
    <property type="entry name" value="NAC_dom_sf"/>
</dbReference>
<organism evidence="7 8">
    <name type="scientific">Actinidia chinensis var. chinensis</name>
    <name type="common">Chinese soft-hair kiwi</name>
    <dbReference type="NCBI Taxonomy" id="1590841"/>
    <lineage>
        <taxon>Eukaryota</taxon>
        <taxon>Viridiplantae</taxon>
        <taxon>Streptophyta</taxon>
        <taxon>Embryophyta</taxon>
        <taxon>Tracheophyta</taxon>
        <taxon>Spermatophyta</taxon>
        <taxon>Magnoliopsida</taxon>
        <taxon>eudicotyledons</taxon>
        <taxon>Gunneridae</taxon>
        <taxon>Pentapetalae</taxon>
        <taxon>asterids</taxon>
        <taxon>Ericales</taxon>
        <taxon>Actinidiaceae</taxon>
        <taxon>Actinidia</taxon>
    </lineage>
</organism>
<dbReference type="InterPro" id="IPR003441">
    <property type="entry name" value="NAC-dom"/>
</dbReference>
<dbReference type="InParanoid" id="A0A2R6Q0R0"/>
<reference evidence="7 8" key="1">
    <citation type="submission" date="2017-07" db="EMBL/GenBank/DDBJ databases">
        <title>An improved, manually edited Actinidia chinensis var. chinensis (kiwifruit) genome highlights the challenges associated with draft genomes and gene prediction in plants.</title>
        <authorList>
            <person name="Pilkington S."/>
            <person name="Crowhurst R."/>
            <person name="Hilario E."/>
            <person name="Nardozza S."/>
            <person name="Fraser L."/>
            <person name="Peng Y."/>
            <person name="Gunaseelan K."/>
            <person name="Simpson R."/>
            <person name="Tahir J."/>
            <person name="Deroles S."/>
            <person name="Templeton K."/>
            <person name="Luo Z."/>
            <person name="Davy M."/>
            <person name="Cheng C."/>
            <person name="Mcneilage M."/>
            <person name="Scaglione D."/>
            <person name="Liu Y."/>
            <person name="Zhang Q."/>
            <person name="Datson P."/>
            <person name="De Silva N."/>
            <person name="Gardiner S."/>
            <person name="Bassett H."/>
            <person name="Chagne D."/>
            <person name="Mccallum J."/>
            <person name="Dzierzon H."/>
            <person name="Deng C."/>
            <person name="Wang Y.-Y."/>
            <person name="Barron N."/>
            <person name="Manako K."/>
            <person name="Bowen J."/>
            <person name="Foster T."/>
            <person name="Erridge Z."/>
            <person name="Tiffin H."/>
            <person name="Waite C."/>
            <person name="Davies K."/>
            <person name="Grierson E."/>
            <person name="Laing W."/>
            <person name="Kirk R."/>
            <person name="Chen X."/>
            <person name="Wood M."/>
            <person name="Montefiori M."/>
            <person name="Brummell D."/>
            <person name="Schwinn K."/>
            <person name="Catanach A."/>
            <person name="Fullerton C."/>
            <person name="Li D."/>
            <person name="Meiyalaghan S."/>
            <person name="Nieuwenhuizen N."/>
            <person name="Read N."/>
            <person name="Prakash R."/>
            <person name="Hunter D."/>
            <person name="Zhang H."/>
            <person name="Mckenzie M."/>
            <person name="Knabel M."/>
            <person name="Harris A."/>
            <person name="Allan A."/>
            <person name="Chen A."/>
            <person name="Janssen B."/>
            <person name="Plunkett B."/>
            <person name="Dwamena C."/>
            <person name="Voogd C."/>
            <person name="Leif D."/>
            <person name="Lafferty D."/>
            <person name="Souleyre E."/>
            <person name="Varkonyi-Gasic E."/>
            <person name="Gambi F."/>
            <person name="Hanley J."/>
            <person name="Yao J.-L."/>
            <person name="Cheung J."/>
            <person name="David K."/>
            <person name="Warren B."/>
            <person name="Marsh K."/>
            <person name="Snowden K."/>
            <person name="Lin-Wang K."/>
            <person name="Brian L."/>
            <person name="Martinez-Sanchez M."/>
            <person name="Wang M."/>
            <person name="Ileperuma N."/>
            <person name="Macnee N."/>
            <person name="Campin R."/>
            <person name="Mcatee P."/>
            <person name="Drummond R."/>
            <person name="Espley R."/>
            <person name="Ireland H."/>
            <person name="Wu R."/>
            <person name="Atkinson R."/>
            <person name="Karunairetnam S."/>
            <person name="Bulley S."/>
            <person name="Chunkath S."/>
            <person name="Hanley Z."/>
            <person name="Storey R."/>
            <person name="Thrimawithana A."/>
            <person name="Thomson S."/>
            <person name="David C."/>
            <person name="Testolin R."/>
        </authorList>
    </citation>
    <scope>NUCLEOTIDE SEQUENCE [LARGE SCALE GENOMIC DNA]</scope>
    <source>
        <strain evidence="8">cv. Red5</strain>
        <tissue evidence="7">Young leaf</tissue>
    </source>
</reference>
<dbReference type="Gramene" id="PSR99790">
    <property type="protein sequence ID" value="PSR99790"/>
    <property type="gene ID" value="CEY00_Acc23760"/>
</dbReference>
<comment type="subcellular location">
    <subcellularLocation>
        <location evidence="1">Nucleus</location>
    </subcellularLocation>
</comment>